<dbReference type="RefSeq" id="YP_009994712.1">
    <property type="nucleotide sequence ID" value="NC_052876.1"/>
</dbReference>
<evidence type="ECO:0000313" key="2">
    <source>
        <dbReference type="EMBL" id="QNP08950.1"/>
    </source>
</evidence>
<keyword evidence="2" id="KW-0496">Mitochondrion</keyword>
<geneLocation type="mitochondrion" evidence="2"/>
<dbReference type="GeneID" id="62631711"/>
<accession>A0A7H0DHZ0</accession>
<organism evidence="2">
    <name type="scientific">Zyginella minuta</name>
    <dbReference type="NCBI Taxonomy" id="2769890"/>
    <lineage>
        <taxon>Eukaryota</taxon>
        <taxon>Metazoa</taxon>
        <taxon>Ecdysozoa</taxon>
        <taxon>Arthropoda</taxon>
        <taxon>Hexapoda</taxon>
        <taxon>Insecta</taxon>
        <taxon>Pterygota</taxon>
        <taxon>Neoptera</taxon>
        <taxon>Paraneoptera</taxon>
        <taxon>Hemiptera</taxon>
        <taxon>Auchenorrhyncha</taxon>
        <taxon>Membracoidea</taxon>
        <taxon>Cicadellidae</taxon>
        <taxon>Typhlocybinae</taxon>
        <taxon>Typhlocybini</taxon>
        <taxon>Zyginella</taxon>
    </lineage>
</organism>
<protein>
    <submittedName>
        <fullName evidence="2">ATP synthase F0 subunit 8</fullName>
    </submittedName>
</protein>
<proteinExistence type="predicted"/>
<reference evidence="2" key="1">
    <citation type="journal article" date="2020" name="Mitochondrial DNA Part B Resour">
        <title>Complete mitochondrial genome of Zyginella minuta (Cicadellidae: Typhlocybinae: Zyginellini) from China, with its phylogenetic analysis.</title>
        <authorList>
            <person name="Han C."/>
            <person name="Yan B."/>
            <person name="Yu X.-F."/>
            <person name="Yang M.-F."/>
        </authorList>
    </citation>
    <scope>NUCLEOTIDE SEQUENCE</scope>
</reference>
<feature type="transmembrane region" description="Helical" evidence="1">
    <location>
        <begin position="6"/>
        <end position="29"/>
    </location>
</feature>
<dbReference type="AlphaFoldDB" id="A0A7H0DHZ0"/>
<name>A0A7H0DHZ0_9HEMI</name>
<dbReference type="CTD" id="4509"/>
<dbReference type="EMBL" id="MT488436">
    <property type="protein sequence ID" value="QNP08950.1"/>
    <property type="molecule type" value="Genomic_DNA"/>
</dbReference>
<gene>
    <name evidence="2" type="primary">ATP8</name>
</gene>
<keyword evidence="1" id="KW-0812">Transmembrane</keyword>
<keyword evidence="1" id="KW-0472">Membrane</keyword>
<evidence type="ECO:0000256" key="1">
    <source>
        <dbReference type="SAM" id="Phobius"/>
    </source>
</evidence>
<keyword evidence="1" id="KW-1133">Transmembrane helix</keyword>
<sequence length="50" mass="6360">MPQMSPMWWTSLMMIFITIFVMNMSFTYFNYNKMINKKKTQIMTNYKWMW</sequence>